<evidence type="ECO:0000256" key="10">
    <source>
        <dbReference type="SAM" id="Phobius"/>
    </source>
</evidence>
<feature type="transmembrane region" description="Helical" evidence="10">
    <location>
        <begin position="924"/>
        <end position="948"/>
    </location>
</feature>
<evidence type="ECO:0000256" key="3">
    <source>
        <dbReference type="ARBA" id="ARBA00022448"/>
    </source>
</evidence>
<evidence type="ECO:0000256" key="5">
    <source>
        <dbReference type="ARBA" id="ARBA00022692"/>
    </source>
</evidence>
<keyword evidence="9 10" id="KW-0472">Membrane</keyword>
<gene>
    <name evidence="12" type="ORF">PSm6_00850</name>
</gene>
<evidence type="ECO:0000256" key="4">
    <source>
        <dbReference type="ARBA" id="ARBA00022475"/>
    </source>
</evidence>
<feature type="transmembrane region" description="Helical" evidence="10">
    <location>
        <begin position="776"/>
        <end position="794"/>
    </location>
</feature>
<evidence type="ECO:0000313" key="13">
    <source>
        <dbReference type="Proteomes" id="UP001064896"/>
    </source>
</evidence>
<evidence type="ECO:0000256" key="2">
    <source>
        <dbReference type="ARBA" id="ARBA00009986"/>
    </source>
</evidence>
<dbReference type="InterPro" id="IPR016161">
    <property type="entry name" value="Ald_DH/histidinol_DH"/>
</dbReference>
<comment type="similarity">
    <text evidence="2">Belongs to the aldehyde dehydrogenase family.</text>
</comment>
<evidence type="ECO:0000313" key="12">
    <source>
        <dbReference type="EMBL" id="BCD83678.1"/>
    </source>
</evidence>
<feature type="transmembrane region" description="Helical" evidence="10">
    <location>
        <begin position="994"/>
        <end position="1018"/>
    </location>
</feature>
<dbReference type="PANTHER" id="PTHR43860:SF2">
    <property type="entry name" value="BETAINE ALDEHYDE DEHYDROGENASE-RELATED"/>
    <property type="match status" value="1"/>
</dbReference>
<dbReference type="EMBL" id="AP023081">
    <property type="protein sequence ID" value="BCD83678.1"/>
    <property type="molecule type" value="Genomic_DNA"/>
</dbReference>
<dbReference type="Pfam" id="PF00171">
    <property type="entry name" value="Aldedh"/>
    <property type="match status" value="1"/>
</dbReference>
<keyword evidence="3" id="KW-0813">Transport</keyword>
<dbReference type="Gene3D" id="3.40.605.10">
    <property type="entry name" value="Aldehyde Dehydrogenase, Chain A, domain 1"/>
    <property type="match status" value="1"/>
</dbReference>
<feature type="transmembrane region" description="Helical" evidence="10">
    <location>
        <begin position="709"/>
        <end position="728"/>
    </location>
</feature>
<proteinExistence type="inferred from homology"/>
<feature type="transmembrane region" description="Helical" evidence="10">
    <location>
        <begin position="573"/>
        <end position="590"/>
    </location>
</feature>
<keyword evidence="6 10" id="KW-1133">Transmembrane helix</keyword>
<dbReference type="Pfam" id="PF02028">
    <property type="entry name" value="BCCT"/>
    <property type="match status" value="1"/>
</dbReference>
<dbReference type="InterPro" id="IPR018093">
    <property type="entry name" value="BCCT_CS"/>
</dbReference>
<dbReference type="NCBIfam" id="NF007412">
    <property type="entry name" value="PRK09950.1"/>
    <property type="match status" value="1"/>
</dbReference>
<keyword evidence="8" id="KW-0520">NAD</keyword>
<dbReference type="Gene3D" id="3.40.309.10">
    <property type="entry name" value="Aldehyde Dehydrogenase, Chain A, domain 2"/>
    <property type="match status" value="1"/>
</dbReference>
<feature type="transmembrane region" description="Helical" evidence="10">
    <location>
        <begin position="836"/>
        <end position="853"/>
    </location>
</feature>
<dbReference type="Proteomes" id="UP001064896">
    <property type="component" value="Chromosome"/>
</dbReference>
<dbReference type="InterPro" id="IPR016162">
    <property type="entry name" value="Ald_DH_N"/>
</dbReference>
<keyword evidence="7" id="KW-0560">Oxidoreductase</keyword>
<keyword evidence="5 10" id="KW-0812">Transmembrane</keyword>
<reference evidence="12" key="1">
    <citation type="submission" date="2020-05" db="EMBL/GenBank/DDBJ databases">
        <title>Complete genome sequence of Pseudomonas sp. Sm006.</title>
        <authorList>
            <person name="Takeuchi K."/>
            <person name="Someya N."/>
        </authorList>
    </citation>
    <scope>NUCLEOTIDE SEQUENCE</scope>
    <source>
        <strain evidence="12">Sm006</strain>
    </source>
</reference>
<dbReference type="PANTHER" id="PTHR43860">
    <property type="entry name" value="BETAINE ALDEHYDE DEHYDROGENASE"/>
    <property type="match status" value="1"/>
</dbReference>
<accession>A0ABN6BHB7</accession>
<evidence type="ECO:0000256" key="1">
    <source>
        <dbReference type="ARBA" id="ARBA00004651"/>
    </source>
</evidence>
<name>A0ABN6BHB7_9PSED</name>
<protein>
    <recommendedName>
        <fullName evidence="11">Aldehyde dehydrogenase domain-containing protein</fullName>
    </recommendedName>
</protein>
<feature type="domain" description="Aldehyde dehydrogenase" evidence="11">
    <location>
        <begin position="12"/>
        <end position="476"/>
    </location>
</feature>
<feature type="transmembrane region" description="Helical" evidence="10">
    <location>
        <begin position="865"/>
        <end position="884"/>
    </location>
</feature>
<dbReference type="InterPro" id="IPR016163">
    <property type="entry name" value="Ald_DH_C"/>
</dbReference>
<sequence length="1054" mass="113776">MTAATLYIDGCWVAPTHRNRFSSINPATEMKIQLLAAASPKEVDKAVTAARCAFEGEWGRTRGSERAAFLEAMANDLEHRTEELALLEVLDNGKPLAEAERDVADAIACFRYYAGLARELDERQDQPLELDDPRFSCRLRHEPVGVAGLITPWNFPLLMAAWKVAPALAAGATCVLKPSEFTSLTALELGHTAHAVGLPPGVLNIVPGLGGEAGQALALHPEVDKLAFSGRPVTGAKLMGGAAADIKRLTLELGGKSSLIVFDDADLDAAVEWALYGIFWNQGQVSSATSRLLVQEGIADRLLERLVEATRDICIGPGTEPGVQMGPLVSASRYSQVMDIIAQGKQDARLLTGGRRPPGLLSGYFIEPTIFDEPHTGSPLWRHELFGPVLSVKRFKTDEQALEMANDSLYGLAAAVMSSDLDRADRIAGQLRVGVVWVNCSQPTFVQAPWGGTRLSGLGRELGTWGLDNYLEVKQVTQYQADAPWGGTNASAPARCRPGRTAPCQRTTTCASSSARHNREACMTENTRKDFFLTSASLIVVSITVAGLALFPLESEAFANRLFESSTRTFGTLVQLFVFACGVAVLYLAFSKYGHIRLGAGRPEFGNTTWVFMFICAGLGSSTLYWGVMEWAYYYQTPGLNLTPGSTQALEHSVSFTFFHWGISAWAVYALSSLALAYHFHVRKRSGLGLASIVEAVTGFRAQGPVGRLVDLVFLLTMFGALTVPLAVTAATLTRGLASLTGIPDTFITQVLVIGLVALVFSLSSYVGIDGGMQRLAQMVGFGVLGFACLLLVMGPTRFILDNTANAFGITLQNFVRMSLFTDPAGEGAFTRNWTVFYWLWWVSYAPGVAMFVTRVSRGRTVREVIAALVLGGTAGCWFFFGVLGSYSVHQFVIGAIDVPGILASQGGEAAVERLLNALPLGKLFLAAYLFLMAVFCASHMDAVAYAVAATSTRNLREGQDPAPMHRLFWCVMLTLIPLAMLFAKASLPTMKTAVVLTAIPFTLILLVMIWGLFRWLLEDYGQVPAQRIAEESRRLAQAGDDKAGEAAAIAPAP</sequence>
<comment type="subcellular location">
    <subcellularLocation>
        <location evidence="1">Cell membrane</location>
        <topology evidence="1">Multi-pass membrane protein</topology>
    </subcellularLocation>
</comment>
<evidence type="ECO:0000256" key="9">
    <source>
        <dbReference type="ARBA" id="ARBA00023136"/>
    </source>
</evidence>
<feature type="transmembrane region" description="Helical" evidence="10">
    <location>
        <begin position="968"/>
        <end position="988"/>
    </location>
</feature>
<dbReference type="PROSITE" id="PS01303">
    <property type="entry name" value="BCCT"/>
    <property type="match status" value="1"/>
</dbReference>
<keyword evidence="13" id="KW-1185">Reference proteome</keyword>
<evidence type="ECO:0000256" key="7">
    <source>
        <dbReference type="ARBA" id="ARBA00023002"/>
    </source>
</evidence>
<keyword evidence="4" id="KW-1003">Cell membrane</keyword>
<dbReference type="NCBIfam" id="TIGR00842">
    <property type="entry name" value="bcct"/>
    <property type="match status" value="1"/>
</dbReference>
<dbReference type="InterPro" id="IPR015590">
    <property type="entry name" value="Aldehyde_DH_dom"/>
</dbReference>
<dbReference type="SUPFAM" id="SSF53720">
    <property type="entry name" value="ALDH-like"/>
    <property type="match status" value="1"/>
</dbReference>
<feature type="transmembrane region" description="Helical" evidence="10">
    <location>
        <begin position="610"/>
        <end position="628"/>
    </location>
</feature>
<evidence type="ECO:0000256" key="6">
    <source>
        <dbReference type="ARBA" id="ARBA00022989"/>
    </source>
</evidence>
<feature type="transmembrane region" description="Helical" evidence="10">
    <location>
        <begin position="658"/>
        <end position="678"/>
    </location>
</feature>
<evidence type="ECO:0000256" key="8">
    <source>
        <dbReference type="ARBA" id="ARBA00023027"/>
    </source>
</evidence>
<evidence type="ECO:0000259" key="11">
    <source>
        <dbReference type="Pfam" id="PF00171"/>
    </source>
</evidence>
<feature type="transmembrane region" description="Helical" evidence="10">
    <location>
        <begin position="531"/>
        <end position="553"/>
    </location>
</feature>
<organism evidence="12 13">
    <name type="scientific">Pseudomonas solani</name>
    <dbReference type="NCBI Taxonomy" id="2731552"/>
    <lineage>
        <taxon>Bacteria</taxon>
        <taxon>Pseudomonadati</taxon>
        <taxon>Pseudomonadota</taxon>
        <taxon>Gammaproteobacteria</taxon>
        <taxon>Pseudomonadales</taxon>
        <taxon>Pseudomonadaceae</taxon>
        <taxon>Pseudomonas</taxon>
    </lineage>
</organism>
<feature type="transmembrane region" description="Helical" evidence="10">
    <location>
        <begin position="748"/>
        <end position="769"/>
    </location>
</feature>
<dbReference type="InterPro" id="IPR000060">
    <property type="entry name" value="BCCT_transptr"/>
</dbReference>